<dbReference type="PRINTS" id="PR00111">
    <property type="entry name" value="ABHYDROLASE"/>
</dbReference>
<dbReference type="GO" id="GO:0003824">
    <property type="term" value="F:catalytic activity"/>
    <property type="evidence" value="ECO:0007669"/>
    <property type="project" value="UniProtKB-ARBA"/>
</dbReference>
<sequence length="298" mass="31857">MSAAAGTGSSAVVESHDGIRLHVDVIGDDALPPLVVLAGGPARHPVYLGDLGGLSIRRRLIVLHQRGVGRSESGSSTAAASWPELAEDVEAVRRWLDVDRLELLGHSAGTRVAVSYAARYPHRLDRLCLITPPATWLVDTDDDSAEIIARHAAEDWYPGFLEALPALLAAPDSASTDRRLLSLSKCPAVAPIAWGEWDDTAREHERLGAWHPAAQDAFVHTPTIDEVEDIRDALRTVTAPVLVVAGSEDGLTGLAPVVDLAKRFPLGQAIVLDGCGHYPWVEQPRSFAAAVHGFFPIG</sequence>
<dbReference type="Proteomes" id="UP000266915">
    <property type="component" value="Unassembled WGS sequence"/>
</dbReference>
<evidence type="ECO:0000259" key="1">
    <source>
        <dbReference type="Pfam" id="PF00561"/>
    </source>
</evidence>
<dbReference type="InterPro" id="IPR029058">
    <property type="entry name" value="AB_hydrolase_fold"/>
</dbReference>
<dbReference type="EMBL" id="RKHL01000001">
    <property type="protein sequence ID" value="ROR80702.1"/>
    <property type="molecule type" value="Genomic_DNA"/>
</dbReference>
<dbReference type="RefSeq" id="WP_085511834.1">
    <property type="nucleotide sequence ID" value="NZ_FXAP01000003.1"/>
</dbReference>
<protein>
    <submittedName>
        <fullName evidence="2">Pimeloyl-ACP methyl ester carboxylesterase</fullName>
    </submittedName>
</protein>
<evidence type="ECO:0000313" key="3">
    <source>
        <dbReference type="Proteomes" id="UP000266915"/>
    </source>
</evidence>
<dbReference type="SUPFAM" id="SSF53474">
    <property type="entry name" value="alpha/beta-Hydrolases"/>
    <property type="match status" value="1"/>
</dbReference>
<gene>
    <name evidence="2" type="ORF">EDD42_0745</name>
</gene>
<dbReference type="InterPro" id="IPR000073">
    <property type="entry name" value="AB_hydrolase_1"/>
</dbReference>
<keyword evidence="3" id="KW-1185">Reference proteome</keyword>
<feature type="domain" description="AB hydrolase-1" evidence="1">
    <location>
        <begin position="32"/>
        <end position="279"/>
    </location>
</feature>
<dbReference type="PANTHER" id="PTHR43798:SF33">
    <property type="entry name" value="HYDROLASE, PUTATIVE (AFU_ORTHOLOGUE AFUA_2G14860)-RELATED"/>
    <property type="match status" value="1"/>
</dbReference>
<dbReference type="GO" id="GO:0016020">
    <property type="term" value="C:membrane"/>
    <property type="evidence" value="ECO:0007669"/>
    <property type="project" value="TreeGrafter"/>
</dbReference>
<dbReference type="AlphaFoldDB" id="A0A3N2BZP3"/>
<comment type="caution">
    <text evidence="2">The sequence shown here is derived from an EMBL/GenBank/DDBJ whole genome shotgun (WGS) entry which is preliminary data.</text>
</comment>
<organism evidence="2 3">
    <name type="scientific">Plantibacter flavus</name>
    <dbReference type="NCBI Taxonomy" id="150123"/>
    <lineage>
        <taxon>Bacteria</taxon>
        <taxon>Bacillati</taxon>
        <taxon>Actinomycetota</taxon>
        <taxon>Actinomycetes</taxon>
        <taxon>Micrococcales</taxon>
        <taxon>Microbacteriaceae</taxon>
        <taxon>Plantibacter</taxon>
    </lineage>
</organism>
<dbReference type="PANTHER" id="PTHR43798">
    <property type="entry name" value="MONOACYLGLYCEROL LIPASE"/>
    <property type="match status" value="1"/>
</dbReference>
<dbReference type="Pfam" id="PF00561">
    <property type="entry name" value="Abhydrolase_1"/>
    <property type="match status" value="1"/>
</dbReference>
<proteinExistence type="predicted"/>
<accession>A0A3N2BZP3</accession>
<dbReference type="Gene3D" id="3.40.50.1820">
    <property type="entry name" value="alpha/beta hydrolase"/>
    <property type="match status" value="1"/>
</dbReference>
<evidence type="ECO:0000313" key="2">
    <source>
        <dbReference type="EMBL" id="ROR80702.1"/>
    </source>
</evidence>
<dbReference type="InterPro" id="IPR050266">
    <property type="entry name" value="AB_hydrolase_sf"/>
</dbReference>
<name>A0A3N2BZP3_9MICO</name>
<reference evidence="2 3" key="1">
    <citation type="submission" date="2018-11" db="EMBL/GenBank/DDBJ databases">
        <title>Sequencing the genomes of 1000 actinobacteria strains.</title>
        <authorList>
            <person name="Klenk H.-P."/>
        </authorList>
    </citation>
    <scope>NUCLEOTIDE SEQUENCE [LARGE SCALE GENOMIC DNA]</scope>
    <source>
        <strain evidence="2 3">DSM 14012</strain>
    </source>
</reference>